<protein>
    <submittedName>
        <fullName evidence="1">Uncharacterized protein</fullName>
    </submittedName>
</protein>
<dbReference type="EMBL" id="JARAOO010000003">
    <property type="protein sequence ID" value="KAJ7977686.1"/>
    <property type="molecule type" value="Genomic_DNA"/>
</dbReference>
<evidence type="ECO:0000313" key="2">
    <source>
        <dbReference type="Proteomes" id="UP001163823"/>
    </source>
</evidence>
<comment type="caution">
    <text evidence="1">The sequence shown here is derived from an EMBL/GenBank/DDBJ whole genome shotgun (WGS) entry which is preliminary data.</text>
</comment>
<name>A0AAD7QB55_QUISA</name>
<organism evidence="1 2">
    <name type="scientific">Quillaja saponaria</name>
    <name type="common">Soap bark tree</name>
    <dbReference type="NCBI Taxonomy" id="32244"/>
    <lineage>
        <taxon>Eukaryota</taxon>
        <taxon>Viridiplantae</taxon>
        <taxon>Streptophyta</taxon>
        <taxon>Embryophyta</taxon>
        <taxon>Tracheophyta</taxon>
        <taxon>Spermatophyta</taxon>
        <taxon>Magnoliopsida</taxon>
        <taxon>eudicotyledons</taxon>
        <taxon>Gunneridae</taxon>
        <taxon>Pentapetalae</taxon>
        <taxon>rosids</taxon>
        <taxon>fabids</taxon>
        <taxon>Fabales</taxon>
        <taxon>Quillajaceae</taxon>
        <taxon>Quillaja</taxon>
    </lineage>
</organism>
<sequence>MVISTTTIASLVKADGRSLRSISFMSKCYKSRNRCRILAVNFTHRCRYFPLNKLLKHRKCNLKCVTFIKIHSSLLHLHRRKIIFNCSRKQVLLFVQPVFDIRSQNAGEKTPFRMKHI</sequence>
<keyword evidence="2" id="KW-1185">Reference proteome</keyword>
<accession>A0AAD7QB55</accession>
<dbReference type="Proteomes" id="UP001163823">
    <property type="component" value="Chromosome 3"/>
</dbReference>
<evidence type="ECO:0000313" key="1">
    <source>
        <dbReference type="EMBL" id="KAJ7977686.1"/>
    </source>
</evidence>
<dbReference type="KEGG" id="qsa:O6P43_007275"/>
<reference evidence="1" key="1">
    <citation type="journal article" date="2023" name="Science">
        <title>Elucidation of the pathway for biosynthesis of saponin adjuvants from the soapbark tree.</title>
        <authorList>
            <person name="Reed J."/>
            <person name="Orme A."/>
            <person name="El-Demerdash A."/>
            <person name="Owen C."/>
            <person name="Martin L.B.B."/>
            <person name="Misra R.C."/>
            <person name="Kikuchi S."/>
            <person name="Rejzek M."/>
            <person name="Martin A.C."/>
            <person name="Harkess A."/>
            <person name="Leebens-Mack J."/>
            <person name="Louveau T."/>
            <person name="Stephenson M.J."/>
            <person name="Osbourn A."/>
        </authorList>
    </citation>
    <scope>NUCLEOTIDE SEQUENCE</scope>
    <source>
        <strain evidence="1">S10</strain>
    </source>
</reference>
<dbReference type="AlphaFoldDB" id="A0AAD7QB55"/>
<proteinExistence type="predicted"/>
<gene>
    <name evidence="1" type="ORF">O6P43_007275</name>
</gene>